<dbReference type="GO" id="GO:0008237">
    <property type="term" value="F:metallopeptidase activity"/>
    <property type="evidence" value="ECO:0007669"/>
    <property type="project" value="InterPro"/>
</dbReference>
<dbReference type="Proteomes" id="UP000318667">
    <property type="component" value="Unassembled WGS sequence"/>
</dbReference>
<sequence>MTPNKPLNHCVQMNLPDDQLFEAARLAILENPENAPGEDVASSEEIDSFEMALIVGKKWGNGQTLRVRFLDGDPVVQEKVKKYAKEWSRYANIKFDFGNDQNAEIRISFRDPKGGYWSHVGTDNLGVSKHKATMNFQGFNRNTPEEEIARVVLHEFGHCIGISHEQASPTANIPWDKPAVYQYYMKKGWSAEMIDHNVLDKLEPQGVLFTSHDRLSIMQYPVPNELTIGDYEIGWNVTLSETDKRFIGQMYPLETEDVQDADIEESAIASVALGSDPHSPFTERAK</sequence>
<evidence type="ECO:0000313" key="3">
    <source>
        <dbReference type="Proteomes" id="UP000318667"/>
    </source>
</evidence>
<protein>
    <recommendedName>
        <fullName evidence="1">Peptidase metallopeptidase domain-containing protein</fullName>
    </recommendedName>
</protein>
<dbReference type="InterPro" id="IPR024079">
    <property type="entry name" value="MetalloPept_cat_dom_sf"/>
</dbReference>
<dbReference type="EMBL" id="VLKI01000013">
    <property type="protein sequence ID" value="TWH83144.1"/>
    <property type="molecule type" value="Genomic_DNA"/>
</dbReference>
<dbReference type="RefSeq" id="WP_242021056.1">
    <property type="nucleotide sequence ID" value="NZ_CBCSDC010000013.1"/>
</dbReference>
<dbReference type="SUPFAM" id="SSF55486">
    <property type="entry name" value="Metalloproteases ('zincins'), catalytic domain"/>
    <property type="match status" value="1"/>
</dbReference>
<feature type="domain" description="Peptidase metallopeptidase" evidence="1">
    <location>
        <begin position="55"/>
        <end position="198"/>
    </location>
</feature>
<dbReference type="GeneID" id="65405002"/>
<dbReference type="GO" id="GO:0008270">
    <property type="term" value="F:zinc ion binding"/>
    <property type="evidence" value="ECO:0007669"/>
    <property type="project" value="InterPro"/>
</dbReference>
<name>A0A562JJR3_9BACI</name>
<dbReference type="SMART" id="SM00235">
    <property type="entry name" value="ZnMc"/>
    <property type="match status" value="1"/>
</dbReference>
<proteinExistence type="predicted"/>
<accession>A0A562JJR3</accession>
<dbReference type="GO" id="GO:0006508">
    <property type="term" value="P:proteolysis"/>
    <property type="evidence" value="ECO:0007669"/>
    <property type="project" value="InterPro"/>
</dbReference>
<dbReference type="InterPro" id="IPR006026">
    <property type="entry name" value="Peptidase_Metallo"/>
</dbReference>
<gene>
    <name evidence="2" type="ORF">IQ19_03879</name>
</gene>
<keyword evidence="3" id="KW-1185">Reference proteome</keyword>
<evidence type="ECO:0000259" key="1">
    <source>
        <dbReference type="SMART" id="SM00235"/>
    </source>
</evidence>
<dbReference type="AlphaFoldDB" id="A0A562JJR3"/>
<organism evidence="2 3">
    <name type="scientific">Cytobacillus oceanisediminis</name>
    <dbReference type="NCBI Taxonomy" id="665099"/>
    <lineage>
        <taxon>Bacteria</taxon>
        <taxon>Bacillati</taxon>
        <taxon>Bacillota</taxon>
        <taxon>Bacilli</taxon>
        <taxon>Bacillales</taxon>
        <taxon>Bacillaceae</taxon>
        <taxon>Cytobacillus</taxon>
    </lineage>
</organism>
<evidence type="ECO:0000313" key="2">
    <source>
        <dbReference type="EMBL" id="TWH83144.1"/>
    </source>
</evidence>
<comment type="caution">
    <text evidence="2">The sequence shown here is derived from an EMBL/GenBank/DDBJ whole genome shotgun (WGS) entry which is preliminary data.</text>
</comment>
<reference evidence="2 3" key="1">
    <citation type="journal article" date="2015" name="Stand. Genomic Sci.">
        <title>Genomic Encyclopedia of Bacterial and Archaeal Type Strains, Phase III: the genomes of soil and plant-associated and newly described type strains.</title>
        <authorList>
            <person name="Whitman W.B."/>
            <person name="Woyke T."/>
            <person name="Klenk H.P."/>
            <person name="Zhou Y."/>
            <person name="Lilburn T.G."/>
            <person name="Beck B.J."/>
            <person name="De Vos P."/>
            <person name="Vandamme P."/>
            <person name="Eisen J.A."/>
            <person name="Garrity G."/>
            <person name="Hugenholtz P."/>
            <person name="Kyrpides N.C."/>
        </authorList>
    </citation>
    <scope>NUCLEOTIDE SEQUENCE [LARGE SCALE GENOMIC DNA]</scope>
    <source>
        <strain evidence="2 3">CGMCC 1.10115</strain>
    </source>
</reference>
<dbReference type="CDD" id="cd04327">
    <property type="entry name" value="ZnMc_MMP_like_3"/>
    <property type="match status" value="1"/>
</dbReference>
<dbReference type="Gene3D" id="3.40.390.10">
    <property type="entry name" value="Collagenase (Catalytic Domain)"/>
    <property type="match status" value="1"/>
</dbReference>